<dbReference type="Pfam" id="PF01979">
    <property type="entry name" value="Amidohydro_1"/>
    <property type="match status" value="1"/>
</dbReference>
<feature type="binding site" evidence="7">
    <location>
        <begin position="213"/>
        <end position="214"/>
    </location>
    <ligand>
        <name>substrate</name>
    </ligand>
</feature>
<dbReference type="PANTHER" id="PTHR11113">
    <property type="entry name" value="N-ACETYLGLUCOSAMINE-6-PHOSPHATE DEACETYLASE"/>
    <property type="match status" value="1"/>
</dbReference>
<accession>A0A1U7D630</accession>
<evidence type="ECO:0000313" key="11">
    <source>
        <dbReference type="Proteomes" id="UP000186559"/>
    </source>
</evidence>
<dbReference type="AlphaFoldDB" id="A0A1U7D630"/>
<evidence type="ECO:0000313" key="10">
    <source>
        <dbReference type="EMBL" id="APX23637.1"/>
    </source>
</evidence>
<keyword evidence="3 5" id="KW-0378">Hydrolase</keyword>
<comment type="cofactor">
    <cofactor evidence="8">
        <name>a divalent metal cation</name>
        <dbReference type="ChEBI" id="CHEBI:60240"/>
    </cofactor>
    <text evidence="8">Binds 1 divalent metal cation per subunit.</text>
</comment>
<keyword evidence="11" id="KW-1185">Reference proteome</keyword>
<dbReference type="InterPro" id="IPR003764">
    <property type="entry name" value="GlcNAc_6-P_deAcase"/>
</dbReference>
<evidence type="ECO:0000256" key="7">
    <source>
        <dbReference type="PIRSR" id="PIRSR038994-2"/>
    </source>
</evidence>
<feature type="binding site" evidence="8">
    <location>
        <position position="189"/>
    </location>
    <ligand>
        <name>Zn(2+)</name>
        <dbReference type="ChEBI" id="CHEBI:29105"/>
    </ligand>
</feature>
<dbReference type="PANTHER" id="PTHR11113:SF14">
    <property type="entry name" value="N-ACETYLGLUCOSAMINE-6-PHOSPHATE DEACETYLASE"/>
    <property type="match status" value="1"/>
</dbReference>
<reference evidence="10 11" key="1">
    <citation type="submission" date="2016-03" db="EMBL/GenBank/DDBJ databases">
        <title>Deep-sea bacteria in the southern Pacific.</title>
        <authorList>
            <person name="Tang K."/>
        </authorList>
    </citation>
    <scope>NUCLEOTIDE SEQUENCE [LARGE SCALE GENOMIC DNA]</scope>
    <source>
        <strain evidence="10 11">JLT2016</strain>
    </source>
</reference>
<keyword evidence="4 5" id="KW-0119">Carbohydrate metabolism</keyword>
<dbReference type="EC" id="3.5.1.25" evidence="10"/>
<dbReference type="EMBL" id="CP014796">
    <property type="protein sequence ID" value="APX23637.1"/>
    <property type="molecule type" value="Genomic_DNA"/>
</dbReference>
<gene>
    <name evidence="10" type="ORF">Ga0080559_TMP2841</name>
</gene>
<dbReference type="GO" id="GO:0006046">
    <property type="term" value="P:N-acetylglucosamine catabolic process"/>
    <property type="evidence" value="ECO:0007669"/>
    <property type="project" value="TreeGrafter"/>
</dbReference>
<comment type="similarity">
    <text evidence="1 5">Belongs to the metallo-dependent hydrolases superfamily. NagA family.</text>
</comment>
<dbReference type="InterPro" id="IPR006680">
    <property type="entry name" value="Amidohydro-rel"/>
</dbReference>
<name>A0A1U7D630_9RHOB</name>
<evidence type="ECO:0000256" key="6">
    <source>
        <dbReference type="PIRSR" id="PIRSR038994-1"/>
    </source>
</evidence>
<keyword evidence="2 8" id="KW-0479">Metal-binding</keyword>
<protein>
    <submittedName>
        <fullName evidence="10">N-acetylglucosamine 6-phosphate deacetylase</fullName>
        <ecNumber evidence="10">3.5.1.25</ecNumber>
    </submittedName>
</protein>
<dbReference type="Gene3D" id="2.30.40.10">
    <property type="entry name" value="Urease, subunit C, domain 1"/>
    <property type="match status" value="1"/>
</dbReference>
<dbReference type="RefSeq" id="WP_076623621.1">
    <property type="nucleotide sequence ID" value="NZ_BMEW01000007.1"/>
</dbReference>
<dbReference type="PIRSF" id="PIRSF038994">
    <property type="entry name" value="NagA"/>
    <property type="match status" value="1"/>
</dbReference>
<feature type="binding site" evidence="8">
    <location>
        <position position="123"/>
    </location>
    <ligand>
        <name>Zn(2+)</name>
        <dbReference type="ChEBI" id="CHEBI:29105"/>
    </ligand>
</feature>
<evidence type="ECO:0000256" key="2">
    <source>
        <dbReference type="ARBA" id="ARBA00022723"/>
    </source>
</evidence>
<sequence>MSQTILAKTAWHDGAFRADMILEIADGVLRAIRPTHAGETVDRTVRLAGPALTDLQVNGSGGVMLNSDPSAEAIATIVATQRARGTGWVMPTLITCEAERLARCVDAAIEAWGLPGFLGVHVEGPHLNPARKGTHDAAHIRPFEPATLDQMRRLRDAGIPVMLTLAPECVPEGTIATLAELGVTVSAGHSAASAAQTETALAEGLHCFTHLYNAMPAMESRKPGILGTALASDAYAGIIVDGHHVAFPMVGIACRARPRAGRTFLVSDAMATIGGPDHFELYGQRITLRDGALVNTDGALAGAHVDLVTCLCNTVTEVGLPLEEAYAMAALVPRDAMGLPRPALAPGTPVEEILCLDATLERLPL</sequence>
<feature type="binding site" evidence="7">
    <location>
        <position position="244"/>
    </location>
    <ligand>
        <name>substrate</name>
    </ligand>
</feature>
<evidence type="ECO:0000256" key="3">
    <source>
        <dbReference type="ARBA" id="ARBA00022801"/>
    </source>
</evidence>
<dbReference type="Gene3D" id="3.20.20.140">
    <property type="entry name" value="Metal-dependent hydrolases"/>
    <property type="match status" value="1"/>
</dbReference>
<feature type="domain" description="Amidohydrolase-related" evidence="9">
    <location>
        <begin position="50"/>
        <end position="340"/>
    </location>
</feature>
<feature type="binding site" evidence="7">
    <location>
        <begin position="300"/>
        <end position="302"/>
    </location>
    <ligand>
        <name>substrate</name>
    </ligand>
</feature>
<evidence type="ECO:0000256" key="5">
    <source>
        <dbReference type="PIRNR" id="PIRNR038994"/>
    </source>
</evidence>
<evidence type="ECO:0000256" key="1">
    <source>
        <dbReference type="ARBA" id="ARBA00010716"/>
    </source>
</evidence>
<dbReference type="SUPFAM" id="SSF51556">
    <property type="entry name" value="Metallo-dependent hydrolases"/>
    <property type="match status" value="1"/>
</dbReference>
<dbReference type="GO" id="GO:0008448">
    <property type="term" value="F:N-acetylglucosamine-6-phosphate deacetylase activity"/>
    <property type="evidence" value="ECO:0007669"/>
    <property type="project" value="UniProtKB-EC"/>
</dbReference>
<dbReference type="Proteomes" id="UP000186559">
    <property type="component" value="Chromosome"/>
</dbReference>
<feature type="active site" description="Proton donor/acceptor" evidence="6">
    <location>
        <position position="268"/>
    </location>
</feature>
<dbReference type="InterPro" id="IPR011059">
    <property type="entry name" value="Metal-dep_hydrolase_composite"/>
</dbReference>
<organism evidence="10 11">
    <name type="scientific">Salipiger profundus</name>
    <dbReference type="NCBI Taxonomy" id="1229727"/>
    <lineage>
        <taxon>Bacteria</taxon>
        <taxon>Pseudomonadati</taxon>
        <taxon>Pseudomonadota</taxon>
        <taxon>Alphaproteobacteria</taxon>
        <taxon>Rhodobacterales</taxon>
        <taxon>Roseobacteraceae</taxon>
        <taxon>Salipiger</taxon>
    </lineage>
</organism>
<dbReference type="OrthoDB" id="9776488at2"/>
<dbReference type="STRING" id="1229727.Ga0080559_TMP2841"/>
<dbReference type="InterPro" id="IPR032466">
    <property type="entry name" value="Metal_Hydrolase"/>
</dbReference>
<feature type="binding site" evidence="8">
    <location>
        <position position="210"/>
    </location>
    <ligand>
        <name>Zn(2+)</name>
        <dbReference type="ChEBI" id="CHEBI:29105"/>
    </ligand>
</feature>
<feature type="binding site" evidence="7">
    <location>
        <position position="134"/>
    </location>
    <ligand>
        <name>substrate</name>
    </ligand>
</feature>
<dbReference type="KEGG" id="tpro:Ga0080559_TMP2841"/>
<feature type="binding site" evidence="7">
    <location>
        <position position="221"/>
    </location>
    <ligand>
        <name>substrate</name>
    </ligand>
</feature>
<proteinExistence type="inferred from homology"/>
<evidence type="ECO:0000256" key="8">
    <source>
        <dbReference type="PIRSR" id="PIRSR038994-3"/>
    </source>
</evidence>
<evidence type="ECO:0000259" key="9">
    <source>
        <dbReference type="Pfam" id="PF01979"/>
    </source>
</evidence>
<evidence type="ECO:0000256" key="4">
    <source>
        <dbReference type="ARBA" id="ARBA00023277"/>
    </source>
</evidence>
<dbReference type="GO" id="GO:0046872">
    <property type="term" value="F:metal ion binding"/>
    <property type="evidence" value="ECO:0007669"/>
    <property type="project" value="UniProtKB-KW"/>
</dbReference>